<dbReference type="Gene3D" id="1.10.10.10">
    <property type="entry name" value="Winged helix-like DNA-binding domain superfamily/Winged helix DNA-binding domain"/>
    <property type="match status" value="1"/>
</dbReference>
<sequence>MIRFISILFRVDTLMNKLLLALQGFEDLGPLQEINMTEEKSDCVEAWLKESVCPVVEELVDLKTFQSNTIWSASHLSKGVETRERKLVEDVDDCLVKFAVQLEACFPYIYQARIPIRHLNDIRFIAQRRWFDLVHAEDFYQPTQQLLLEESNNQHINNFRNYKQNRTPGDHVCDSMFVRIKYWKEILEKIYKLFFATIRINDEQSMKEFSSLIDCVTQLDSSVKELQKVCLKSTQKTLRDACTTLSLIYLSYADRPELNWLVEDSSEVEVRSRIFRSTVARPPGEIQHVEKQLDGTLKLIKQEPASLCDPAVIRKVAQALMDIKSIYEVPDSPEDLIDWACSQSRLVLVDHSPRQVFWDGEPIVQKWDTEAVQWNLLWILAYNPGIAVDKEMLHQPQGQKINSRRSRLKKLLADCIELNDLITTVYAQGYRLELKSDDITLLESDGLGGLNRVPTRKSNSINS</sequence>
<organism evidence="1 2">
    <name type="scientific">Gimesia maris</name>
    <dbReference type="NCBI Taxonomy" id="122"/>
    <lineage>
        <taxon>Bacteria</taxon>
        <taxon>Pseudomonadati</taxon>
        <taxon>Planctomycetota</taxon>
        <taxon>Planctomycetia</taxon>
        <taxon>Planctomycetales</taxon>
        <taxon>Planctomycetaceae</taxon>
        <taxon>Gimesia</taxon>
    </lineage>
</organism>
<dbReference type="GO" id="GO:0003677">
    <property type="term" value="F:DNA binding"/>
    <property type="evidence" value="ECO:0007669"/>
    <property type="project" value="InterPro"/>
</dbReference>
<dbReference type="EMBL" id="DQAY01000015">
    <property type="protein sequence ID" value="HCO21868.1"/>
    <property type="molecule type" value="Genomic_DNA"/>
</dbReference>
<reference evidence="1 2" key="1">
    <citation type="journal article" date="2018" name="Nat. Biotechnol.">
        <title>A standardized bacterial taxonomy based on genome phylogeny substantially revises the tree of life.</title>
        <authorList>
            <person name="Parks D.H."/>
            <person name="Chuvochina M."/>
            <person name="Waite D.W."/>
            <person name="Rinke C."/>
            <person name="Skarshewski A."/>
            <person name="Chaumeil P.A."/>
            <person name="Hugenholtz P."/>
        </authorList>
    </citation>
    <scope>NUCLEOTIDE SEQUENCE [LARGE SCALE GENOMIC DNA]</scope>
    <source>
        <strain evidence="1">UBA9375</strain>
    </source>
</reference>
<gene>
    <name evidence="1" type="ORF">DIT97_01900</name>
</gene>
<dbReference type="GO" id="GO:0006355">
    <property type="term" value="P:regulation of DNA-templated transcription"/>
    <property type="evidence" value="ECO:0007669"/>
    <property type="project" value="InterPro"/>
</dbReference>
<evidence type="ECO:0000313" key="2">
    <source>
        <dbReference type="Proteomes" id="UP000263642"/>
    </source>
</evidence>
<dbReference type="SUPFAM" id="SSF46894">
    <property type="entry name" value="C-terminal effector domain of the bipartite response regulators"/>
    <property type="match status" value="1"/>
</dbReference>
<name>A0A3D3R0V8_9PLAN</name>
<dbReference type="Proteomes" id="UP000263642">
    <property type="component" value="Unassembled WGS sequence"/>
</dbReference>
<dbReference type="InterPro" id="IPR016032">
    <property type="entry name" value="Sig_transdc_resp-reg_C-effctor"/>
</dbReference>
<comment type="caution">
    <text evidence="1">The sequence shown here is derived from an EMBL/GenBank/DDBJ whole genome shotgun (WGS) entry which is preliminary data.</text>
</comment>
<protein>
    <submittedName>
        <fullName evidence="1">Uncharacterized protein</fullName>
    </submittedName>
</protein>
<proteinExistence type="predicted"/>
<accession>A0A3D3R0V8</accession>
<dbReference type="AlphaFoldDB" id="A0A3D3R0V8"/>
<dbReference type="InterPro" id="IPR036388">
    <property type="entry name" value="WH-like_DNA-bd_sf"/>
</dbReference>
<evidence type="ECO:0000313" key="1">
    <source>
        <dbReference type="EMBL" id="HCO21868.1"/>
    </source>
</evidence>